<feature type="compositionally biased region" description="Basic and acidic residues" evidence="1">
    <location>
        <begin position="37"/>
        <end position="46"/>
    </location>
</feature>
<evidence type="ECO:0000313" key="2">
    <source>
        <dbReference type="Proteomes" id="UP000095287"/>
    </source>
</evidence>
<dbReference type="Proteomes" id="UP000095287">
    <property type="component" value="Unplaced"/>
</dbReference>
<sequence>MPRIPSRVFGTSHKIPAMRVFVIWRSRQPQKISKIAGDVKSKEKKAGGKKRKANKTPSNAICIHRVLLEQFLFRFIRTCTSPAPRRSSKHAVSEGAKAIYRFVGPKAAEYVANPLIIQQPSLGPHFVNKTALQQRSIHSPRRDTHACAANALFERAQTVAPDVTLSKPSFGTVARVGHGSLMLSRRKRPLRRQNVEMQNWGNCGVGVCSVPVLRTAAHALVLGTADVCCPSPIALFLPLFASRSLLPLASLVP</sequence>
<reference evidence="3" key="1">
    <citation type="submission" date="2016-11" db="UniProtKB">
        <authorList>
            <consortium name="WormBaseParasite"/>
        </authorList>
    </citation>
    <scope>IDENTIFICATION</scope>
</reference>
<keyword evidence="2" id="KW-1185">Reference proteome</keyword>
<name>A0A1I8AL89_9BILA</name>
<evidence type="ECO:0000256" key="1">
    <source>
        <dbReference type="SAM" id="MobiDB-lite"/>
    </source>
</evidence>
<proteinExistence type="predicted"/>
<feature type="region of interest" description="Disordered" evidence="1">
    <location>
        <begin position="34"/>
        <end position="55"/>
    </location>
</feature>
<protein>
    <submittedName>
        <fullName evidence="3">Histone domain-containing protein</fullName>
    </submittedName>
</protein>
<dbReference type="AlphaFoldDB" id="A0A1I8AL89"/>
<organism evidence="2 3">
    <name type="scientific">Steinernema glaseri</name>
    <dbReference type="NCBI Taxonomy" id="37863"/>
    <lineage>
        <taxon>Eukaryota</taxon>
        <taxon>Metazoa</taxon>
        <taxon>Ecdysozoa</taxon>
        <taxon>Nematoda</taxon>
        <taxon>Chromadorea</taxon>
        <taxon>Rhabditida</taxon>
        <taxon>Tylenchina</taxon>
        <taxon>Panagrolaimomorpha</taxon>
        <taxon>Strongyloidoidea</taxon>
        <taxon>Steinernematidae</taxon>
        <taxon>Steinernema</taxon>
    </lineage>
</organism>
<evidence type="ECO:0000313" key="3">
    <source>
        <dbReference type="WBParaSite" id="L893_g6883.t1"/>
    </source>
</evidence>
<accession>A0A1I8AL89</accession>
<dbReference type="WBParaSite" id="L893_g6883.t1">
    <property type="protein sequence ID" value="L893_g6883.t1"/>
    <property type="gene ID" value="L893_g6883"/>
</dbReference>